<dbReference type="InterPro" id="IPR036396">
    <property type="entry name" value="Cyt_P450_sf"/>
</dbReference>
<keyword evidence="6 13" id="KW-0479">Metal-binding</keyword>
<dbReference type="PRINTS" id="PR00463">
    <property type="entry name" value="EP450I"/>
</dbReference>
<dbReference type="FunFam" id="1.10.630.10:FF:000042">
    <property type="entry name" value="Cytochrome P450"/>
    <property type="match status" value="1"/>
</dbReference>
<dbReference type="GO" id="GO:0005789">
    <property type="term" value="C:endoplasmic reticulum membrane"/>
    <property type="evidence" value="ECO:0007669"/>
    <property type="project" value="UniProtKB-SubCell"/>
</dbReference>
<dbReference type="Gene3D" id="1.10.630.10">
    <property type="entry name" value="Cytochrome P450"/>
    <property type="match status" value="1"/>
</dbReference>
<keyword evidence="8" id="KW-0492">Microsome</keyword>
<evidence type="ECO:0000256" key="15">
    <source>
        <dbReference type="SAM" id="Phobius"/>
    </source>
</evidence>
<sequence length="533" mass="60221">MLESLCVWTLVTGLISIIVYLLGTWTHDHFSKKNVPHLKPVPFFGTMGPVALRTVSFPELVVEWYNRLRGHKYGGVYEFLNPVILLRDPELIKMVTVKDFEHFLDHRATISEEAEPLLGKTLFGLKGERWKEMRSTLSPAFTSSKMKNMFVLITECGKQLTDFLENCIKDKNMTIEGCKIEREGNILAVEMKDLFTRYTNDVIATSAFGISCDSLNNPGNEFYGMGRDFTNFSGIRALIFLGYLFSPKLMKLLNIKFISKSTGKFFRSLVHSTMSTREEKGIVRPDMIHLLMQAKKGTLQGEDNVTTNGKITKPKWEDDDITAQVVIFFLAGFDTASTLLCFASQLLAMHPDIQSGLQAEIDQTLKEDEGKLTYEAVHGMKYLDMVVSETLRLYPPAVMADRICVKTYTLPAEPRCTLKPGDGVIIPIYALHRDPDYFPDPEKFDPERFSDENRGNIKACTYLPFGLGPRNCIGSRFALMEAKIALVQLLSRFNLKVVPKTPIPIKITKSGLNMTVDGGFWLGLEQRVENVTE</sequence>
<keyword evidence="10 13" id="KW-0408">Iron</keyword>
<comment type="cofactor">
    <cofactor evidence="1 13">
        <name>heme</name>
        <dbReference type="ChEBI" id="CHEBI:30413"/>
    </cofactor>
</comment>
<dbReference type="GO" id="GO:0004497">
    <property type="term" value="F:monooxygenase activity"/>
    <property type="evidence" value="ECO:0007669"/>
    <property type="project" value="UniProtKB-KW"/>
</dbReference>
<dbReference type="PANTHER" id="PTHR24292">
    <property type="entry name" value="CYTOCHROME P450"/>
    <property type="match status" value="1"/>
</dbReference>
<reference evidence="16 17" key="1">
    <citation type="submission" date="2017-12" db="EMBL/GenBank/DDBJ databases">
        <title>Hemimetabolous genomes reveal molecular basis of termite eusociality.</title>
        <authorList>
            <person name="Harrison M.C."/>
            <person name="Jongepier E."/>
            <person name="Robertson H.M."/>
            <person name="Arning N."/>
            <person name="Bitard-Feildel T."/>
            <person name="Chao H."/>
            <person name="Childers C.P."/>
            <person name="Dinh H."/>
            <person name="Doddapaneni H."/>
            <person name="Dugan S."/>
            <person name="Gowin J."/>
            <person name="Greiner C."/>
            <person name="Han Y."/>
            <person name="Hu H."/>
            <person name="Hughes D.S.T."/>
            <person name="Huylmans A.-K."/>
            <person name="Kemena C."/>
            <person name="Kremer L.P.M."/>
            <person name="Lee S.L."/>
            <person name="Lopez-Ezquerra A."/>
            <person name="Mallet L."/>
            <person name="Monroy-Kuhn J.M."/>
            <person name="Moser A."/>
            <person name="Murali S.C."/>
            <person name="Muzny D.M."/>
            <person name="Otani S."/>
            <person name="Piulachs M.-D."/>
            <person name="Poelchau M."/>
            <person name="Qu J."/>
            <person name="Schaub F."/>
            <person name="Wada-Katsumata A."/>
            <person name="Worley K.C."/>
            <person name="Xie Q."/>
            <person name="Ylla G."/>
            <person name="Poulsen M."/>
            <person name="Gibbs R.A."/>
            <person name="Schal C."/>
            <person name="Richards S."/>
            <person name="Belles X."/>
            <person name="Korb J."/>
            <person name="Bornberg-Bauer E."/>
        </authorList>
    </citation>
    <scope>NUCLEOTIDE SEQUENCE [LARGE SCALE GENOMIC DNA]</scope>
    <source>
        <tissue evidence="16">Whole body</tissue>
    </source>
</reference>
<keyword evidence="15" id="KW-0812">Transmembrane</keyword>
<dbReference type="InterPro" id="IPR017972">
    <property type="entry name" value="Cyt_P450_CS"/>
</dbReference>
<evidence type="ECO:0000313" key="16">
    <source>
        <dbReference type="EMBL" id="PNF23410.1"/>
    </source>
</evidence>
<evidence type="ECO:0000256" key="8">
    <source>
        <dbReference type="ARBA" id="ARBA00022848"/>
    </source>
</evidence>
<dbReference type="STRING" id="105785.A0A2J7Q4A3"/>
<comment type="similarity">
    <text evidence="4 14">Belongs to the cytochrome P450 family.</text>
</comment>
<accession>A0A2J7Q4A3</accession>
<dbReference type="PANTHER" id="PTHR24292:SF54">
    <property type="entry name" value="CYP9F3-RELATED"/>
    <property type="match status" value="1"/>
</dbReference>
<evidence type="ECO:0000256" key="9">
    <source>
        <dbReference type="ARBA" id="ARBA00023002"/>
    </source>
</evidence>
<dbReference type="GO" id="GO:0020037">
    <property type="term" value="F:heme binding"/>
    <property type="evidence" value="ECO:0007669"/>
    <property type="project" value="InterPro"/>
</dbReference>
<evidence type="ECO:0000256" key="6">
    <source>
        <dbReference type="ARBA" id="ARBA00022723"/>
    </source>
</evidence>
<dbReference type="InterPro" id="IPR050476">
    <property type="entry name" value="Insect_CytP450_Detox"/>
</dbReference>
<evidence type="ECO:0000256" key="2">
    <source>
        <dbReference type="ARBA" id="ARBA00004174"/>
    </source>
</evidence>
<dbReference type="GO" id="GO:0016705">
    <property type="term" value="F:oxidoreductase activity, acting on paired donors, with incorporation or reduction of molecular oxygen"/>
    <property type="evidence" value="ECO:0007669"/>
    <property type="project" value="InterPro"/>
</dbReference>
<keyword evidence="15" id="KW-1133">Transmembrane helix</keyword>
<keyword evidence="12 15" id="KW-0472">Membrane</keyword>
<dbReference type="GO" id="GO:0005506">
    <property type="term" value="F:iron ion binding"/>
    <property type="evidence" value="ECO:0007669"/>
    <property type="project" value="InterPro"/>
</dbReference>
<evidence type="ECO:0000256" key="7">
    <source>
        <dbReference type="ARBA" id="ARBA00022824"/>
    </source>
</evidence>
<dbReference type="Proteomes" id="UP000235965">
    <property type="component" value="Unassembled WGS sequence"/>
</dbReference>
<dbReference type="InterPro" id="IPR001128">
    <property type="entry name" value="Cyt_P450"/>
</dbReference>
<protein>
    <submittedName>
        <fullName evidence="16">Cytochrome P450 9e2</fullName>
    </submittedName>
</protein>
<evidence type="ECO:0000256" key="10">
    <source>
        <dbReference type="ARBA" id="ARBA00023004"/>
    </source>
</evidence>
<keyword evidence="9 14" id="KW-0560">Oxidoreductase</keyword>
<dbReference type="InterPro" id="IPR002401">
    <property type="entry name" value="Cyt_P450_E_grp-I"/>
</dbReference>
<dbReference type="CDD" id="cd11056">
    <property type="entry name" value="CYP6-like"/>
    <property type="match status" value="1"/>
</dbReference>
<keyword evidence="5 13" id="KW-0349">Heme</keyword>
<feature type="binding site" description="axial binding residue" evidence="13">
    <location>
        <position position="472"/>
    </location>
    <ligand>
        <name>heme</name>
        <dbReference type="ChEBI" id="CHEBI:30413"/>
    </ligand>
    <ligandPart>
        <name>Fe</name>
        <dbReference type="ChEBI" id="CHEBI:18248"/>
    </ligandPart>
</feature>
<comment type="caution">
    <text evidence="16">The sequence shown here is derived from an EMBL/GenBank/DDBJ whole genome shotgun (WGS) entry which is preliminary data.</text>
</comment>
<keyword evidence="11 14" id="KW-0503">Monooxygenase</keyword>
<dbReference type="EMBL" id="NEVH01018386">
    <property type="protein sequence ID" value="PNF23410.1"/>
    <property type="molecule type" value="Genomic_DNA"/>
</dbReference>
<evidence type="ECO:0000256" key="11">
    <source>
        <dbReference type="ARBA" id="ARBA00023033"/>
    </source>
</evidence>
<comment type="subcellular location">
    <subcellularLocation>
        <location evidence="3">Endoplasmic reticulum membrane</location>
        <topology evidence="3">Peripheral membrane protein</topology>
    </subcellularLocation>
    <subcellularLocation>
        <location evidence="2">Microsome membrane</location>
        <topology evidence="2">Peripheral membrane protein</topology>
    </subcellularLocation>
</comment>
<name>A0A2J7Q4A3_9NEOP</name>
<dbReference type="PRINTS" id="PR00385">
    <property type="entry name" value="P450"/>
</dbReference>
<gene>
    <name evidence="16" type="primary">CYP9E2_0</name>
    <name evidence="16" type="ORF">B7P43_G12245</name>
</gene>
<dbReference type="OrthoDB" id="2789670at2759"/>
<evidence type="ECO:0000256" key="13">
    <source>
        <dbReference type="PIRSR" id="PIRSR602401-1"/>
    </source>
</evidence>
<dbReference type="PROSITE" id="PS00086">
    <property type="entry name" value="CYTOCHROME_P450"/>
    <property type="match status" value="1"/>
</dbReference>
<evidence type="ECO:0000256" key="14">
    <source>
        <dbReference type="RuleBase" id="RU000461"/>
    </source>
</evidence>
<dbReference type="AlphaFoldDB" id="A0A2J7Q4A3"/>
<keyword evidence="17" id="KW-1185">Reference proteome</keyword>
<dbReference type="FunCoup" id="A0A2J7Q4A3">
    <property type="interactions" value="49"/>
</dbReference>
<proteinExistence type="inferred from homology"/>
<evidence type="ECO:0000256" key="4">
    <source>
        <dbReference type="ARBA" id="ARBA00010617"/>
    </source>
</evidence>
<keyword evidence="7" id="KW-0256">Endoplasmic reticulum</keyword>
<organism evidence="16 17">
    <name type="scientific">Cryptotermes secundus</name>
    <dbReference type="NCBI Taxonomy" id="105785"/>
    <lineage>
        <taxon>Eukaryota</taxon>
        <taxon>Metazoa</taxon>
        <taxon>Ecdysozoa</taxon>
        <taxon>Arthropoda</taxon>
        <taxon>Hexapoda</taxon>
        <taxon>Insecta</taxon>
        <taxon>Pterygota</taxon>
        <taxon>Neoptera</taxon>
        <taxon>Polyneoptera</taxon>
        <taxon>Dictyoptera</taxon>
        <taxon>Blattodea</taxon>
        <taxon>Blattoidea</taxon>
        <taxon>Termitoidae</taxon>
        <taxon>Kalotermitidae</taxon>
        <taxon>Cryptotermitinae</taxon>
        <taxon>Cryptotermes</taxon>
    </lineage>
</organism>
<feature type="transmembrane region" description="Helical" evidence="15">
    <location>
        <begin position="7"/>
        <end position="25"/>
    </location>
</feature>
<evidence type="ECO:0000256" key="5">
    <source>
        <dbReference type="ARBA" id="ARBA00022617"/>
    </source>
</evidence>
<dbReference type="InParanoid" id="A0A2J7Q4A3"/>
<evidence type="ECO:0000256" key="1">
    <source>
        <dbReference type="ARBA" id="ARBA00001971"/>
    </source>
</evidence>
<dbReference type="SUPFAM" id="SSF48264">
    <property type="entry name" value="Cytochrome P450"/>
    <property type="match status" value="1"/>
</dbReference>
<evidence type="ECO:0000313" key="17">
    <source>
        <dbReference type="Proteomes" id="UP000235965"/>
    </source>
</evidence>
<evidence type="ECO:0000256" key="12">
    <source>
        <dbReference type="ARBA" id="ARBA00023136"/>
    </source>
</evidence>
<evidence type="ECO:0000256" key="3">
    <source>
        <dbReference type="ARBA" id="ARBA00004406"/>
    </source>
</evidence>
<dbReference type="Pfam" id="PF00067">
    <property type="entry name" value="p450"/>
    <property type="match status" value="1"/>
</dbReference>